<proteinExistence type="predicted"/>
<dbReference type="AlphaFoldDB" id="A0A1Q5QBH6"/>
<accession>A0A1Q5QBH6</accession>
<dbReference type="EMBL" id="LFMY01000002">
    <property type="protein sequence ID" value="OKL63293.1"/>
    <property type="molecule type" value="Genomic_DNA"/>
</dbReference>
<reference evidence="1 2" key="1">
    <citation type="submission" date="2015-06" db="EMBL/GenBank/DDBJ databases">
        <title>Talaromyces atroroseus IBT 11181 draft genome.</title>
        <authorList>
            <person name="Rasmussen K.B."/>
            <person name="Rasmussen S."/>
            <person name="Petersen B."/>
            <person name="Sicheritz-Ponten T."/>
            <person name="Mortensen U.H."/>
            <person name="Thrane U."/>
        </authorList>
    </citation>
    <scope>NUCLEOTIDE SEQUENCE [LARGE SCALE GENOMIC DNA]</scope>
    <source>
        <strain evidence="1 2">IBT 11181</strain>
    </source>
</reference>
<comment type="caution">
    <text evidence="1">The sequence shown here is derived from an EMBL/GenBank/DDBJ whole genome shotgun (WGS) entry which is preliminary data.</text>
</comment>
<dbReference type="GeneID" id="31001468"/>
<protein>
    <submittedName>
        <fullName evidence="1">Uncharacterized protein</fullName>
    </submittedName>
</protein>
<dbReference type="RefSeq" id="XP_020123414.1">
    <property type="nucleotide sequence ID" value="XM_020261407.1"/>
</dbReference>
<organism evidence="1 2">
    <name type="scientific">Talaromyces atroroseus</name>
    <dbReference type="NCBI Taxonomy" id="1441469"/>
    <lineage>
        <taxon>Eukaryota</taxon>
        <taxon>Fungi</taxon>
        <taxon>Dikarya</taxon>
        <taxon>Ascomycota</taxon>
        <taxon>Pezizomycotina</taxon>
        <taxon>Eurotiomycetes</taxon>
        <taxon>Eurotiomycetidae</taxon>
        <taxon>Eurotiales</taxon>
        <taxon>Trichocomaceae</taxon>
        <taxon>Talaromyces</taxon>
        <taxon>Talaromyces sect. Trachyspermi</taxon>
    </lineage>
</organism>
<dbReference type="InterPro" id="IPR025204">
    <property type="entry name" value="CENP-L"/>
</dbReference>
<dbReference type="Pfam" id="PF13092">
    <property type="entry name" value="CENP-L"/>
    <property type="match status" value="1"/>
</dbReference>
<dbReference type="OrthoDB" id="8864979at2759"/>
<evidence type="ECO:0000313" key="2">
    <source>
        <dbReference type="Proteomes" id="UP000214365"/>
    </source>
</evidence>
<gene>
    <name evidence="1" type="ORF">UA08_01713</name>
</gene>
<sequence length="351" mass="39116">MGLVSRAQLFNISWSAHRLSPLHHSKDHRVLIGNQDALKTYAKRLHDLLAGDLLRSMQVNLTKSLADDALSKAGSLVESRWEFITTHESIQEGSDDSSIEMNECMGIFITLDYERIGYRAALLAGPDGYTPASTDRRRKQSTHLPLLLTRMPTVLRNTFIEFLSTTFDSYCATLHLPSEFLSMTLETSISRLMTSEDSQQASNATLEQVLKETQLTLSFGQLVAPSLKSLDISLPRETLSTFARGGPNNDTSLFLSSLSQYLDKHLAMKVNLQETGNESCESKDTQHVWLSKVATGAFVLSAEGRFKLIDISSRQREPPEEQTAVQKLIDLANEQILRSLVRRAAGDDLIT</sequence>
<keyword evidence="2" id="KW-1185">Reference proteome</keyword>
<name>A0A1Q5QBH6_TALAT</name>
<dbReference type="Proteomes" id="UP000214365">
    <property type="component" value="Unassembled WGS sequence"/>
</dbReference>
<evidence type="ECO:0000313" key="1">
    <source>
        <dbReference type="EMBL" id="OKL63293.1"/>
    </source>
</evidence>